<gene>
    <name evidence="2" type="ORF">ILEXP_LOCUS35264</name>
</gene>
<evidence type="ECO:0000256" key="1">
    <source>
        <dbReference type="SAM" id="MobiDB-lite"/>
    </source>
</evidence>
<name>A0ABC8T9G2_9AQUA</name>
<keyword evidence="3" id="KW-1185">Reference proteome</keyword>
<evidence type="ECO:0000313" key="2">
    <source>
        <dbReference type="EMBL" id="CAK9166057.1"/>
    </source>
</evidence>
<feature type="region of interest" description="Disordered" evidence="1">
    <location>
        <begin position="76"/>
        <end position="95"/>
    </location>
</feature>
<dbReference type="EMBL" id="CAUOFW020004525">
    <property type="protein sequence ID" value="CAK9166057.1"/>
    <property type="molecule type" value="Genomic_DNA"/>
</dbReference>
<sequence length="95" mass="10399">MGTTYARIDSKLTHTYGAPGFEVCRRKRNDDEDAKEKLYSLLTVAKIATEGLKGLGTKINNLTKFYLHQGNSLSISFSNPSSQTGRISTDAGFHG</sequence>
<comment type="caution">
    <text evidence="2">The sequence shown here is derived from an EMBL/GenBank/DDBJ whole genome shotgun (WGS) entry which is preliminary data.</text>
</comment>
<organism evidence="2 3">
    <name type="scientific">Ilex paraguariensis</name>
    <name type="common">yerba mate</name>
    <dbReference type="NCBI Taxonomy" id="185542"/>
    <lineage>
        <taxon>Eukaryota</taxon>
        <taxon>Viridiplantae</taxon>
        <taxon>Streptophyta</taxon>
        <taxon>Embryophyta</taxon>
        <taxon>Tracheophyta</taxon>
        <taxon>Spermatophyta</taxon>
        <taxon>Magnoliopsida</taxon>
        <taxon>eudicotyledons</taxon>
        <taxon>Gunneridae</taxon>
        <taxon>Pentapetalae</taxon>
        <taxon>asterids</taxon>
        <taxon>campanulids</taxon>
        <taxon>Aquifoliales</taxon>
        <taxon>Aquifoliaceae</taxon>
        <taxon>Ilex</taxon>
    </lineage>
</organism>
<dbReference type="AlphaFoldDB" id="A0ABC8T9G2"/>
<reference evidence="2 3" key="1">
    <citation type="submission" date="2024-02" db="EMBL/GenBank/DDBJ databases">
        <authorList>
            <person name="Vignale AGUSTIN F."/>
            <person name="Sosa J E."/>
            <person name="Modenutti C."/>
        </authorList>
    </citation>
    <scope>NUCLEOTIDE SEQUENCE [LARGE SCALE GENOMIC DNA]</scope>
</reference>
<dbReference type="Proteomes" id="UP001642360">
    <property type="component" value="Unassembled WGS sequence"/>
</dbReference>
<accession>A0ABC8T9G2</accession>
<proteinExistence type="predicted"/>
<protein>
    <submittedName>
        <fullName evidence="2">Uncharacterized protein</fullName>
    </submittedName>
</protein>
<evidence type="ECO:0000313" key="3">
    <source>
        <dbReference type="Proteomes" id="UP001642360"/>
    </source>
</evidence>